<organism evidence="9 11">
    <name type="scientific">Sulfodiicoccus acidiphilus</name>
    <dbReference type="NCBI Taxonomy" id="1670455"/>
    <lineage>
        <taxon>Archaea</taxon>
        <taxon>Thermoproteota</taxon>
        <taxon>Thermoprotei</taxon>
        <taxon>Sulfolobales</taxon>
        <taxon>Sulfolobaceae</taxon>
        <taxon>Sulfodiicoccus</taxon>
    </lineage>
</organism>
<name>A0A348B5A1_9CREN</name>
<evidence type="ECO:0000313" key="10">
    <source>
        <dbReference type="EMBL" id="GGT88895.1"/>
    </source>
</evidence>
<reference evidence="11" key="2">
    <citation type="submission" date="2018-04" db="EMBL/GenBank/DDBJ databases">
        <title>Complete genome sequence of Sulfodiicoccus acidiphilus strain HS-1.</title>
        <authorList>
            <person name="Sakai H.D."/>
            <person name="Kurosawa N."/>
        </authorList>
    </citation>
    <scope>NUCLEOTIDE SEQUENCE [LARGE SCALE GENOMIC DNA]</scope>
    <source>
        <strain evidence="11">HS-1</strain>
    </source>
</reference>
<evidence type="ECO:0000256" key="6">
    <source>
        <dbReference type="ARBA" id="ARBA00022842"/>
    </source>
</evidence>
<evidence type="ECO:0000256" key="5">
    <source>
        <dbReference type="ARBA" id="ARBA00022801"/>
    </source>
</evidence>
<dbReference type="Proteomes" id="UP000276741">
    <property type="component" value="Chromosome"/>
</dbReference>
<evidence type="ECO:0000256" key="1">
    <source>
        <dbReference type="ARBA" id="ARBA00001946"/>
    </source>
</evidence>
<keyword evidence="6 8" id="KW-0460">Magnesium</keyword>
<dbReference type="InterPro" id="IPR019199">
    <property type="entry name" value="Virulence_VapD/CRISPR_Cas2"/>
</dbReference>
<reference evidence="10" key="4">
    <citation type="submission" date="2020-09" db="EMBL/GenBank/DDBJ databases">
        <authorList>
            <person name="Sun Q."/>
            <person name="Ohkuma M."/>
        </authorList>
    </citation>
    <scope>NUCLEOTIDE SEQUENCE</scope>
    <source>
        <strain evidence="10">JCM 31740</strain>
    </source>
</reference>
<dbReference type="GeneID" id="38667226"/>
<evidence type="ECO:0000313" key="9">
    <source>
        <dbReference type="EMBL" id="BBD73353.1"/>
    </source>
</evidence>
<comment type="subunit">
    <text evidence="8">Homodimer, forms a heterotetramer with a Cas1 homodimer.</text>
</comment>
<evidence type="ECO:0000256" key="8">
    <source>
        <dbReference type="HAMAP-Rule" id="MF_01471"/>
    </source>
</evidence>
<dbReference type="EMBL" id="AP018553">
    <property type="protein sequence ID" value="BBD73353.1"/>
    <property type="molecule type" value="Genomic_DNA"/>
</dbReference>
<reference evidence="10" key="1">
    <citation type="journal article" date="2014" name="Int. J. Syst. Evol. Microbiol.">
        <title>Complete genome sequence of Corynebacterium casei LMG S-19264T (=DSM 44701T), isolated from a smear-ripened cheese.</title>
        <authorList>
            <consortium name="US DOE Joint Genome Institute (JGI-PGF)"/>
            <person name="Walter F."/>
            <person name="Albersmeier A."/>
            <person name="Kalinowski J."/>
            <person name="Ruckert C."/>
        </authorList>
    </citation>
    <scope>NUCLEOTIDE SEQUENCE</scope>
    <source>
        <strain evidence="10">JCM 31740</strain>
    </source>
</reference>
<keyword evidence="2 8" id="KW-0540">Nuclease</keyword>
<evidence type="ECO:0000256" key="3">
    <source>
        <dbReference type="ARBA" id="ARBA00022723"/>
    </source>
</evidence>
<dbReference type="InterPro" id="IPR021127">
    <property type="entry name" value="CRISPR_associated_Cas2"/>
</dbReference>
<keyword evidence="5 8" id="KW-0378">Hydrolase</keyword>
<comment type="cofactor">
    <cofactor evidence="1 8">
        <name>Mg(2+)</name>
        <dbReference type="ChEBI" id="CHEBI:18420"/>
    </cofactor>
</comment>
<keyword evidence="7 8" id="KW-0051">Antiviral defense</keyword>
<dbReference type="HAMAP" id="MF_01471">
    <property type="entry name" value="Cas2"/>
    <property type="match status" value="1"/>
</dbReference>
<dbReference type="Proteomes" id="UP000616143">
    <property type="component" value="Unassembled WGS sequence"/>
</dbReference>
<keyword evidence="11" id="KW-1185">Reference proteome</keyword>
<feature type="binding site" evidence="8">
    <location>
        <position position="8"/>
    </location>
    <ligand>
        <name>Mg(2+)</name>
        <dbReference type="ChEBI" id="CHEBI:18420"/>
        <note>catalytic</note>
    </ligand>
</feature>
<dbReference type="SUPFAM" id="SSF143430">
    <property type="entry name" value="TTP0101/SSO1404-like"/>
    <property type="match status" value="1"/>
</dbReference>
<keyword evidence="4 8" id="KW-0255">Endonuclease</keyword>
<comment type="function">
    <text evidence="8">CRISPR (clustered regularly interspaced short palindromic repeat), is an adaptive immune system that provides protection against mobile genetic elements (viruses, transposable elements and conjugative plasmids). CRISPR clusters contain sequences complementary to antecedent mobile elements and target invading nucleic acids. CRISPR clusters are transcribed and processed into CRISPR RNA (crRNA). Functions as a ssRNA-specific endoribonuclease. Involved in the integration of spacer DNA into the CRISPR cassette.</text>
</comment>
<dbReference type="GO" id="GO:0016787">
    <property type="term" value="F:hydrolase activity"/>
    <property type="evidence" value="ECO:0007669"/>
    <property type="project" value="UniProtKB-KW"/>
</dbReference>
<dbReference type="GO" id="GO:0004521">
    <property type="term" value="F:RNA endonuclease activity"/>
    <property type="evidence" value="ECO:0007669"/>
    <property type="project" value="InterPro"/>
</dbReference>
<reference evidence="9" key="3">
    <citation type="journal article" date="2019" name="BMC Res. Notes">
        <title>Complete genome sequence of the Sulfodiicoccus acidiphilus strain HS-1T, the first crenarchaeon that lacks polB3, isolated from an acidic hot spring in Ohwaku-dani, Hakone, Japan.</title>
        <authorList>
            <person name="Sakai H.D."/>
            <person name="Kurosawa N."/>
        </authorList>
    </citation>
    <scope>NUCLEOTIDE SEQUENCE</scope>
    <source>
        <strain evidence="9">HS-1</strain>
    </source>
</reference>
<dbReference type="EMBL" id="BMQS01000003">
    <property type="protein sequence ID" value="GGT88895.1"/>
    <property type="molecule type" value="Genomic_DNA"/>
</dbReference>
<dbReference type="GO" id="GO:0046872">
    <property type="term" value="F:metal ion binding"/>
    <property type="evidence" value="ECO:0007669"/>
    <property type="project" value="UniProtKB-UniRule"/>
</dbReference>
<dbReference type="CDD" id="cd09725">
    <property type="entry name" value="Cas2_I_II_III"/>
    <property type="match status" value="1"/>
</dbReference>
<protein>
    <recommendedName>
        <fullName evidence="8">CRISPR-associated endoribonuclease Cas2</fullName>
        <ecNumber evidence="8">3.1.-.-</ecNumber>
    </recommendedName>
</protein>
<proteinExistence type="inferred from homology"/>
<dbReference type="EC" id="3.1.-.-" evidence="8"/>
<dbReference type="Pfam" id="PF09827">
    <property type="entry name" value="CRISPR_Cas2"/>
    <property type="match status" value="1"/>
</dbReference>
<dbReference type="KEGG" id="sacd:HS1genome_1742"/>
<evidence type="ECO:0000313" key="11">
    <source>
        <dbReference type="Proteomes" id="UP000276741"/>
    </source>
</evidence>
<dbReference type="GO" id="GO:0051607">
    <property type="term" value="P:defense response to virus"/>
    <property type="evidence" value="ECO:0007669"/>
    <property type="project" value="UniProtKB-UniRule"/>
</dbReference>
<dbReference type="PANTHER" id="PTHR34405:SF1">
    <property type="entry name" value="CRISPR-ASSOCIATED ENDORIBONUCLEASE CAS2"/>
    <property type="match status" value="1"/>
</dbReference>
<sequence>MYVILVYDFDESRVNRALQTCRKYLTWVQRSVFEGEISEGKFYALKEELRRIMRGKDSVIIYLLETGRYLKREVLGEEGQPFNVL</sequence>
<dbReference type="OrthoDB" id="43236at2157"/>
<dbReference type="PANTHER" id="PTHR34405">
    <property type="entry name" value="CRISPR-ASSOCIATED ENDORIBONUCLEASE CAS2"/>
    <property type="match status" value="1"/>
</dbReference>
<dbReference type="AlphaFoldDB" id="A0A348B5A1"/>
<accession>A0A348B5A1</accession>
<dbReference type="GO" id="GO:0043571">
    <property type="term" value="P:maintenance of CRISPR repeat elements"/>
    <property type="evidence" value="ECO:0007669"/>
    <property type="project" value="UniProtKB-UniRule"/>
</dbReference>
<evidence type="ECO:0000256" key="4">
    <source>
        <dbReference type="ARBA" id="ARBA00022759"/>
    </source>
</evidence>
<dbReference type="RefSeq" id="WP_126450506.1">
    <property type="nucleotide sequence ID" value="NZ_AP018553.1"/>
</dbReference>
<evidence type="ECO:0000256" key="2">
    <source>
        <dbReference type="ARBA" id="ARBA00022722"/>
    </source>
</evidence>
<dbReference type="Gene3D" id="3.30.70.240">
    <property type="match status" value="1"/>
</dbReference>
<gene>
    <name evidence="8" type="primary">cas2</name>
    <name evidence="10" type="ORF">GCM10007116_03390</name>
    <name evidence="9" type="ORF">HS1genome_1742</name>
</gene>
<keyword evidence="3 8" id="KW-0479">Metal-binding</keyword>
<comment type="similarity">
    <text evidence="8">Belongs to the CRISPR-associated endoribonuclease Cas2 protein family.</text>
</comment>
<dbReference type="NCBIfam" id="TIGR01573">
    <property type="entry name" value="cas2"/>
    <property type="match status" value="1"/>
</dbReference>
<evidence type="ECO:0000256" key="7">
    <source>
        <dbReference type="ARBA" id="ARBA00023118"/>
    </source>
</evidence>